<evidence type="ECO:0000313" key="2">
    <source>
        <dbReference type="Proteomes" id="UP000277580"/>
    </source>
</evidence>
<dbReference type="EMBL" id="ML119137">
    <property type="protein sequence ID" value="RPB11232.1"/>
    <property type="molecule type" value="Genomic_DNA"/>
</dbReference>
<protein>
    <submittedName>
        <fullName evidence="1">Uncharacterized protein</fullName>
    </submittedName>
</protein>
<organism evidence="1 2">
    <name type="scientific">Morchella conica CCBAS932</name>
    <dbReference type="NCBI Taxonomy" id="1392247"/>
    <lineage>
        <taxon>Eukaryota</taxon>
        <taxon>Fungi</taxon>
        <taxon>Dikarya</taxon>
        <taxon>Ascomycota</taxon>
        <taxon>Pezizomycotina</taxon>
        <taxon>Pezizomycetes</taxon>
        <taxon>Pezizales</taxon>
        <taxon>Morchellaceae</taxon>
        <taxon>Morchella</taxon>
    </lineage>
</organism>
<dbReference type="InParanoid" id="A0A3N4KPJ3"/>
<reference evidence="1 2" key="1">
    <citation type="journal article" date="2018" name="Nat. Ecol. Evol.">
        <title>Pezizomycetes genomes reveal the molecular basis of ectomycorrhizal truffle lifestyle.</title>
        <authorList>
            <person name="Murat C."/>
            <person name="Payen T."/>
            <person name="Noel B."/>
            <person name="Kuo A."/>
            <person name="Morin E."/>
            <person name="Chen J."/>
            <person name="Kohler A."/>
            <person name="Krizsan K."/>
            <person name="Balestrini R."/>
            <person name="Da Silva C."/>
            <person name="Montanini B."/>
            <person name="Hainaut M."/>
            <person name="Levati E."/>
            <person name="Barry K.W."/>
            <person name="Belfiori B."/>
            <person name="Cichocki N."/>
            <person name="Clum A."/>
            <person name="Dockter R.B."/>
            <person name="Fauchery L."/>
            <person name="Guy J."/>
            <person name="Iotti M."/>
            <person name="Le Tacon F."/>
            <person name="Lindquist E.A."/>
            <person name="Lipzen A."/>
            <person name="Malagnac F."/>
            <person name="Mello A."/>
            <person name="Molinier V."/>
            <person name="Miyauchi S."/>
            <person name="Poulain J."/>
            <person name="Riccioni C."/>
            <person name="Rubini A."/>
            <person name="Sitrit Y."/>
            <person name="Splivallo R."/>
            <person name="Traeger S."/>
            <person name="Wang M."/>
            <person name="Zifcakova L."/>
            <person name="Wipf D."/>
            <person name="Zambonelli A."/>
            <person name="Paolocci F."/>
            <person name="Nowrousian M."/>
            <person name="Ottonello S."/>
            <person name="Baldrian P."/>
            <person name="Spatafora J.W."/>
            <person name="Henrissat B."/>
            <person name="Nagy L.G."/>
            <person name="Aury J.M."/>
            <person name="Wincker P."/>
            <person name="Grigoriev I.V."/>
            <person name="Bonfante P."/>
            <person name="Martin F.M."/>
        </authorList>
    </citation>
    <scope>NUCLEOTIDE SEQUENCE [LARGE SCALE GENOMIC DNA]</scope>
    <source>
        <strain evidence="1 2">CCBAS932</strain>
    </source>
</reference>
<dbReference type="AlphaFoldDB" id="A0A3N4KPJ3"/>
<accession>A0A3N4KPJ3</accession>
<dbReference type="Proteomes" id="UP000277580">
    <property type="component" value="Unassembled WGS sequence"/>
</dbReference>
<name>A0A3N4KPJ3_9PEZI</name>
<gene>
    <name evidence="1" type="ORF">P167DRAFT_228725</name>
</gene>
<evidence type="ECO:0000313" key="1">
    <source>
        <dbReference type="EMBL" id="RPB11232.1"/>
    </source>
</evidence>
<proteinExistence type="predicted"/>
<sequence>MRFGSWHHHVSVFSPTAALYDETRLSLAKSNLEGLDSELVPLGRSGCAVSGPDTLRGTQTRTRRMSDGNLMGELCILEGGYTAREKKKPVTVSLKSSISDTCFWLDVFSLGTAHCWLAGWHWAVVQY</sequence>
<keyword evidence="2" id="KW-1185">Reference proteome</keyword>